<reference evidence="2 3" key="1">
    <citation type="submission" date="2024-02" db="EMBL/GenBank/DDBJ databases">
        <title>A novel Gemmatimonadota bacterium.</title>
        <authorList>
            <person name="Du Z.-J."/>
            <person name="Ye Y.-Q."/>
        </authorList>
    </citation>
    <scope>NUCLEOTIDE SEQUENCE [LARGE SCALE GENOMIC DNA]</scope>
    <source>
        <strain evidence="2 3">DH-20</strain>
    </source>
</reference>
<proteinExistence type="predicted"/>
<accession>A0ABU9ECT9</accession>
<dbReference type="PANTHER" id="PTHR33169:SF13">
    <property type="entry name" value="PADR-FAMILY TRANSCRIPTIONAL REGULATOR"/>
    <property type="match status" value="1"/>
</dbReference>
<dbReference type="SUPFAM" id="SSF46785">
    <property type="entry name" value="Winged helix' DNA-binding domain"/>
    <property type="match status" value="1"/>
</dbReference>
<feature type="domain" description="Transcription regulator PadR N-terminal" evidence="1">
    <location>
        <begin position="19"/>
        <end position="95"/>
    </location>
</feature>
<dbReference type="PANTHER" id="PTHR33169">
    <property type="entry name" value="PADR-FAMILY TRANSCRIPTIONAL REGULATOR"/>
    <property type="match status" value="1"/>
</dbReference>
<gene>
    <name evidence="2" type="ORF">WI372_16260</name>
</gene>
<organism evidence="2 3">
    <name type="scientific">Gaopeijia maritima</name>
    <dbReference type="NCBI Taxonomy" id="3119007"/>
    <lineage>
        <taxon>Bacteria</taxon>
        <taxon>Pseudomonadati</taxon>
        <taxon>Gemmatimonadota</taxon>
        <taxon>Longimicrobiia</taxon>
        <taxon>Gaopeijiales</taxon>
        <taxon>Gaopeijiaceae</taxon>
        <taxon>Gaopeijia</taxon>
    </lineage>
</organism>
<keyword evidence="3" id="KW-1185">Reference proteome</keyword>
<dbReference type="InterPro" id="IPR036388">
    <property type="entry name" value="WH-like_DNA-bd_sf"/>
</dbReference>
<dbReference type="Gene3D" id="1.10.10.10">
    <property type="entry name" value="Winged helix-like DNA-binding domain superfamily/Winged helix DNA-binding domain"/>
    <property type="match status" value="1"/>
</dbReference>
<dbReference type="RefSeq" id="WP_405280515.1">
    <property type="nucleotide sequence ID" value="NZ_CP144380.1"/>
</dbReference>
<dbReference type="InterPro" id="IPR036390">
    <property type="entry name" value="WH_DNA-bd_sf"/>
</dbReference>
<dbReference type="Pfam" id="PF03551">
    <property type="entry name" value="PadR"/>
    <property type="match status" value="1"/>
</dbReference>
<evidence type="ECO:0000313" key="3">
    <source>
        <dbReference type="Proteomes" id="UP001484239"/>
    </source>
</evidence>
<name>A0ABU9ECT9_9BACT</name>
<sequence>MSDAALDPVLPLSRSLLHLLMALQEGERHGYAVMKWVEDHTDGVVRMGPGTLYTTIQRAETLGLIVESDERAPSEEDQRQRKYYDLTPLGLSALRAEVERWGAFVDRARATLSRGG</sequence>
<dbReference type="Proteomes" id="UP001484239">
    <property type="component" value="Unassembled WGS sequence"/>
</dbReference>
<evidence type="ECO:0000259" key="1">
    <source>
        <dbReference type="Pfam" id="PF03551"/>
    </source>
</evidence>
<dbReference type="EMBL" id="JBBHLI010000012">
    <property type="protein sequence ID" value="MEK9502548.1"/>
    <property type="molecule type" value="Genomic_DNA"/>
</dbReference>
<protein>
    <submittedName>
        <fullName evidence="2">PadR family transcriptional regulator</fullName>
    </submittedName>
</protein>
<comment type="caution">
    <text evidence="2">The sequence shown here is derived from an EMBL/GenBank/DDBJ whole genome shotgun (WGS) entry which is preliminary data.</text>
</comment>
<evidence type="ECO:0000313" key="2">
    <source>
        <dbReference type="EMBL" id="MEK9502548.1"/>
    </source>
</evidence>
<dbReference type="InterPro" id="IPR052509">
    <property type="entry name" value="Metal_resp_DNA-bind_regulator"/>
</dbReference>
<dbReference type="InterPro" id="IPR005149">
    <property type="entry name" value="Tscrpt_reg_PadR_N"/>
</dbReference>